<comment type="caution">
    <text evidence="2">The sequence shown here is derived from an EMBL/GenBank/DDBJ whole genome shotgun (WGS) entry which is preliminary data.</text>
</comment>
<keyword evidence="3" id="KW-1185">Reference proteome</keyword>
<feature type="non-terminal residue" evidence="2">
    <location>
        <position position="1"/>
    </location>
</feature>
<accession>A0A8J2JNH3</accession>
<protein>
    <submittedName>
        <fullName evidence="2">Uncharacterized protein</fullName>
    </submittedName>
</protein>
<dbReference type="EMBL" id="CAJVCH010094866">
    <property type="protein sequence ID" value="CAG7723029.1"/>
    <property type="molecule type" value="Genomic_DNA"/>
</dbReference>
<sequence>FQRTPELHVKMLSGLQRMVNLQNDLTEPSGFEPSRADPIGLAVEEKADRYIVQTSCAEEKRIKPAHASVDKPHILTSPTAQPSC</sequence>
<name>A0A8J2JNH3_9HEXA</name>
<reference evidence="2" key="1">
    <citation type="submission" date="2021-06" db="EMBL/GenBank/DDBJ databases">
        <authorList>
            <person name="Hodson N. C."/>
            <person name="Mongue J. A."/>
            <person name="Jaron S. K."/>
        </authorList>
    </citation>
    <scope>NUCLEOTIDE SEQUENCE</scope>
</reference>
<evidence type="ECO:0000313" key="3">
    <source>
        <dbReference type="Proteomes" id="UP000708208"/>
    </source>
</evidence>
<proteinExistence type="predicted"/>
<dbReference type="Proteomes" id="UP000708208">
    <property type="component" value="Unassembled WGS sequence"/>
</dbReference>
<dbReference type="AlphaFoldDB" id="A0A8J2JNH3"/>
<organism evidence="2 3">
    <name type="scientific">Allacma fusca</name>
    <dbReference type="NCBI Taxonomy" id="39272"/>
    <lineage>
        <taxon>Eukaryota</taxon>
        <taxon>Metazoa</taxon>
        <taxon>Ecdysozoa</taxon>
        <taxon>Arthropoda</taxon>
        <taxon>Hexapoda</taxon>
        <taxon>Collembola</taxon>
        <taxon>Symphypleona</taxon>
        <taxon>Sminthuridae</taxon>
        <taxon>Allacma</taxon>
    </lineage>
</organism>
<evidence type="ECO:0000256" key="1">
    <source>
        <dbReference type="SAM" id="MobiDB-lite"/>
    </source>
</evidence>
<feature type="region of interest" description="Disordered" evidence="1">
    <location>
        <begin position="65"/>
        <end position="84"/>
    </location>
</feature>
<gene>
    <name evidence="2" type="ORF">AFUS01_LOCUS12136</name>
</gene>
<evidence type="ECO:0000313" key="2">
    <source>
        <dbReference type="EMBL" id="CAG7723029.1"/>
    </source>
</evidence>